<reference evidence="4" key="1">
    <citation type="submission" date="2025-08" db="UniProtKB">
        <authorList>
            <consortium name="RefSeq"/>
        </authorList>
    </citation>
    <scope>IDENTIFICATION</scope>
    <source>
        <tissue evidence="4">Muscle</tissue>
    </source>
</reference>
<comment type="similarity">
    <text evidence="1">Belongs to the apolipoprotein L family.</text>
</comment>
<protein>
    <submittedName>
        <fullName evidence="4">Uncharacterized protein LOC111087176 isoform X2</fullName>
    </submittedName>
</protein>
<dbReference type="PANTHER" id="PTHR14096:SF28">
    <property type="entry name" value="APOLIPOPROTEIN L, 1-RELATED"/>
    <property type="match status" value="1"/>
</dbReference>
<keyword evidence="3" id="KW-1185">Reference proteome</keyword>
<evidence type="ECO:0000313" key="4">
    <source>
        <dbReference type="RefSeq" id="XP_022248624.1"/>
    </source>
</evidence>
<dbReference type="Proteomes" id="UP000694941">
    <property type="component" value="Unplaced"/>
</dbReference>
<dbReference type="InterPro" id="IPR008405">
    <property type="entry name" value="ApoL"/>
</dbReference>
<accession>A0ABM1SYB8</accession>
<dbReference type="PANTHER" id="PTHR14096">
    <property type="entry name" value="APOLIPOPROTEIN L"/>
    <property type="match status" value="1"/>
</dbReference>
<sequence length="312" mass="34204">MAPLTEDSRKDLIGRLATVVPVHRRIWHLSLRITEHFKNDNLQESCSDCQNILEGMKQIHEELKKYLEEDETARAHFIENFSVWIATRDKSIKSLKNVQTYLKENTFGARSSKIANSASKVGKLGGKVASAGESLSPITGGLSLGLTAGGVALMAAGELTSRGATAAGSFINKNKCQKIKTILGKDKKQSDELFQNMETLERCDETREKLLKEAEEFIDILENGVDVDKSIVGLLEKAVKFLQNLTHLAEVTFDNGKKVLEKTFTISSVNGTCDEKTICDQVDLKPPSNPISQSSGEGPVVSPVKKKKVASN</sequence>
<evidence type="ECO:0000256" key="2">
    <source>
        <dbReference type="SAM" id="MobiDB-lite"/>
    </source>
</evidence>
<name>A0ABM1SYB8_LIMPO</name>
<proteinExistence type="inferred from homology"/>
<dbReference type="GeneID" id="111087176"/>
<dbReference type="RefSeq" id="XP_022248624.1">
    <property type="nucleotide sequence ID" value="XM_022392916.1"/>
</dbReference>
<feature type="region of interest" description="Disordered" evidence="2">
    <location>
        <begin position="284"/>
        <end position="312"/>
    </location>
</feature>
<organism evidence="3 4">
    <name type="scientific">Limulus polyphemus</name>
    <name type="common">Atlantic horseshoe crab</name>
    <dbReference type="NCBI Taxonomy" id="6850"/>
    <lineage>
        <taxon>Eukaryota</taxon>
        <taxon>Metazoa</taxon>
        <taxon>Ecdysozoa</taxon>
        <taxon>Arthropoda</taxon>
        <taxon>Chelicerata</taxon>
        <taxon>Merostomata</taxon>
        <taxon>Xiphosura</taxon>
        <taxon>Limulidae</taxon>
        <taxon>Limulus</taxon>
    </lineage>
</organism>
<evidence type="ECO:0000313" key="3">
    <source>
        <dbReference type="Proteomes" id="UP000694941"/>
    </source>
</evidence>
<gene>
    <name evidence="4" type="primary">LOC111087176</name>
</gene>
<evidence type="ECO:0000256" key="1">
    <source>
        <dbReference type="ARBA" id="ARBA00010090"/>
    </source>
</evidence>